<protein>
    <submittedName>
        <fullName evidence="2">Uncharacterized protein</fullName>
    </submittedName>
</protein>
<feature type="region of interest" description="Disordered" evidence="1">
    <location>
        <begin position="818"/>
        <end position="927"/>
    </location>
</feature>
<feature type="compositionally biased region" description="Basic and acidic residues" evidence="1">
    <location>
        <begin position="396"/>
        <end position="410"/>
    </location>
</feature>
<reference evidence="2 3" key="1">
    <citation type="journal article" date="2012" name="Appl. Environ. Microbiol.">
        <title>Short-read sequencing for genomic analysis of the brown rot fungus Fibroporia radiculosa.</title>
        <authorList>
            <person name="Tang J.D."/>
            <person name="Perkins A.D."/>
            <person name="Sonstegard T.S."/>
            <person name="Schroeder S.G."/>
            <person name="Burgess S.C."/>
            <person name="Diehl S.V."/>
        </authorList>
    </citation>
    <scope>NUCLEOTIDE SEQUENCE [LARGE SCALE GENOMIC DNA]</scope>
    <source>
        <strain evidence="2 3">TFFH 294</strain>
    </source>
</reference>
<feature type="region of interest" description="Disordered" evidence="1">
    <location>
        <begin position="1159"/>
        <end position="1186"/>
    </location>
</feature>
<feature type="compositionally biased region" description="Polar residues" evidence="1">
    <location>
        <begin position="657"/>
        <end position="669"/>
    </location>
</feature>
<feature type="region of interest" description="Disordered" evidence="1">
    <location>
        <begin position="48"/>
        <end position="91"/>
    </location>
</feature>
<dbReference type="Proteomes" id="UP000006352">
    <property type="component" value="Unassembled WGS sequence"/>
</dbReference>
<name>J4GJD9_9APHY</name>
<organism evidence="2 3">
    <name type="scientific">Fibroporia radiculosa</name>
    <dbReference type="NCBI Taxonomy" id="599839"/>
    <lineage>
        <taxon>Eukaryota</taxon>
        <taxon>Fungi</taxon>
        <taxon>Dikarya</taxon>
        <taxon>Basidiomycota</taxon>
        <taxon>Agaricomycotina</taxon>
        <taxon>Agaricomycetes</taxon>
        <taxon>Polyporales</taxon>
        <taxon>Fibroporiaceae</taxon>
        <taxon>Fibroporia</taxon>
    </lineage>
</organism>
<dbReference type="GeneID" id="24094031"/>
<feature type="compositionally biased region" description="Basic and acidic residues" evidence="1">
    <location>
        <begin position="318"/>
        <end position="343"/>
    </location>
</feature>
<feature type="compositionally biased region" description="Polar residues" evidence="1">
    <location>
        <begin position="565"/>
        <end position="579"/>
    </location>
</feature>
<feature type="compositionally biased region" description="Basic and acidic residues" evidence="1">
    <location>
        <begin position="987"/>
        <end position="1005"/>
    </location>
</feature>
<dbReference type="AlphaFoldDB" id="J4GJD9"/>
<feature type="region of interest" description="Disordered" evidence="1">
    <location>
        <begin position="973"/>
        <end position="1027"/>
    </location>
</feature>
<feature type="compositionally biased region" description="Basic and acidic residues" evidence="1">
    <location>
        <begin position="1056"/>
        <end position="1085"/>
    </location>
</feature>
<dbReference type="HOGENOM" id="CLU_261535_0_0_1"/>
<keyword evidence="3" id="KW-1185">Reference proteome</keyword>
<evidence type="ECO:0000313" key="2">
    <source>
        <dbReference type="EMBL" id="CCL99120.1"/>
    </source>
</evidence>
<dbReference type="InParanoid" id="J4GJD9"/>
<feature type="compositionally biased region" description="Polar residues" evidence="1">
    <location>
        <begin position="287"/>
        <end position="300"/>
    </location>
</feature>
<dbReference type="EMBL" id="HE796917">
    <property type="protein sequence ID" value="CCL99120.1"/>
    <property type="molecule type" value="Genomic_DNA"/>
</dbReference>
<feature type="compositionally biased region" description="Basic and acidic residues" evidence="1">
    <location>
        <begin position="540"/>
        <end position="549"/>
    </location>
</feature>
<proteinExistence type="predicted"/>
<accession>J4GJD9</accession>
<gene>
    <name evidence="2" type="ORF">FIBRA_01134</name>
</gene>
<feature type="compositionally biased region" description="Basic and acidic residues" evidence="1">
    <location>
        <begin position="750"/>
        <end position="762"/>
    </location>
</feature>
<dbReference type="STRING" id="599839.J4GJD9"/>
<feature type="compositionally biased region" description="Basic residues" evidence="1">
    <location>
        <begin position="1177"/>
        <end position="1186"/>
    </location>
</feature>
<evidence type="ECO:0000313" key="3">
    <source>
        <dbReference type="Proteomes" id="UP000006352"/>
    </source>
</evidence>
<feature type="compositionally biased region" description="Acidic residues" evidence="1">
    <location>
        <begin position="1015"/>
        <end position="1024"/>
    </location>
</feature>
<dbReference type="OrthoDB" id="2148418at2759"/>
<feature type="region of interest" description="Disordered" evidence="1">
    <location>
        <begin position="395"/>
        <end position="418"/>
    </location>
</feature>
<feature type="region of interest" description="Disordered" evidence="1">
    <location>
        <begin position="1044"/>
        <end position="1112"/>
    </location>
</feature>
<feature type="region of interest" description="Disordered" evidence="1">
    <location>
        <begin position="120"/>
        <end position="143"/>
    </location>
</feature>
<feature type="compositionally biased region" description="Basic and acidic residues" evidence="1">
    <location>
        <begin position="714"/>
        <end position="725"/>
    </location>
</feature>
<feature type="compositionally biased region" description="Polar residues" evidence="1">
    <location>
        <begin position="726"/>
        <end position="738"/>
    </location>
</feature>
<evidence type="ECO:0000256" key="1">
    <source>
        <dbReference type="SAM" id="MobiDB-lite"/>
    </source>
</evidence>
<feature type="compositionally biased region" description="Low complexity" evidence="1">
    <location>
        <begin position="879"/>
        <end position="888"/>
    </location>
</feature>
<sequence>MSSDVLIDYGTTIQSPVSNASDDSDVVNTETARVYFGPLQSPEKKFASVRMRTPLRRSTRLSSVIPRQGSRRDSTPQESSRLNIDDAGFGSSRTTPLAEHAFLPDEPSFVLASKVLCAYDNPSPPPSPPPEEHPDPSSLTNAPLSHIEESDCLPPYGFPAEPLESSANLDANNSLPDLINFDSFSTPSMTSLIHVPSQSPRIISSPVRNLAVDTVDDLLSISPQPSHVLPGDFIEPPVLSADDLTPSVDEEERVLQELVREELIVDCSSGPESAELEPQTCRRSAHLQRSTSPFGPNTFVNDDVDRLDFPTNSLQRVRSRDDPASTDREVKKSSEDRAPSDDLVHEDANFIQISSRAASVEQEGRRVQSYKTRRELGSLSPASAQLLMHLIPTTSDSRKHSFDGCNEQERPNSTSMDRNINTTMQGEAIHSAFVTPSSPTRPADSIRSPARRIPIAQAIAEGTFSPNKSLKAAKAGMSTDTVGTSFGIGPLGSPVFRKSALDDPQRSPAKRVPVAVARSVGSVHSFDKGKSPVRPNALRATREGERNLTRDLQYPASRRGRSGSAEPSTPSDSLLSASTVGKFFPQPSSSNVNLGSGSGPPSTTVGIDNPHAALRFRKSTTPNRFLSSVPELEGGEQNRQSSPTHIHPVSTFRPAGTDQNPKQTLAGSNSKIPRIGVKAQGMPDVAPRESKPMFARRAIGTAPSAITRPFRSIKLGDHNSDENTPKSDSSTTAGSTVNHLGVVPLNADDSEVKSLKRKRDMEPSQTSTTSAHPAIVAGRVVKGSQPLQAAVESTLGDSYHKTSGQKKAPGLVMMRRVADWKRPPSQSSKPSVRDVMGVSPASTEQPEAPVVSNPSEREDDMPMSPPITRISESSEESRPASSSPTRSSAHIDAQSDGARRSTRSRRQTPEAIADIFGTTAATRPPKTRRKLILHTDSSIFSGMTALALKALTSSNTTKNQHHVVEIKREVIRKEGKRPDSPTTKVRTALERQRELKAQQRKERADRRARRTSGADGEEENEIDASNDMMDAAMDSIDVSIALRHRRGPGDEEDYETPPRPDRPTKRGRLNDNSEAGHGKRVKWDKGLSSTVYLDDNPPKPRKPPKEDVARRGCLAPTAKSQRLDTLGNVLNAEIPLNDLVHEDVIVKKFVYDDDVEEGSAAAEAASQMPVLRSSKNQGRRVKPAKT</sequence>
<dbReference type="RefSeq" id="XP_012178403.1">
    <property type="nucleotide sequence ID" value="XM_012323013.1"/>
</dbReference>
<feature type="region of interest" description="Disordered" evidence="1">
    <location>
        <begin position="701"/>
        <end position="779"/>
    </location>
</feature>
<feature type="compositionally biased region" description="Low complexity" evidence="1">
    <location>
        <begin position="587"/>
        <end position="604"/>
    </location>
</feature>
<feature type="region of interest" description="Disordered" evidence="1">
    <location>
        <begin position="270"/>
        <end position="343"/>
    </location>
</feature>
<feature type="region of interest" description="Disordered" evidence="1">
    <location>
        <begin position="522"/>
        <end position="669"/>
    </location>
</feature>